<evidence type="ECO:0000313" key="2">
    <source>
        <dbReference type="EMBL" id="KAG0282440.1"/>
    </source>
</evidence>
<dbReference type="GO" id="GO:0004497">
    <property type="term" value="F:monooxygenase activity"/>
    <property type="evidence" value="ECO:0007669"/>
    <property type="project" value="InterPro"/>
</dbReference>
<dbReference type="AlphaFoldDB" id="A0A9P6QMW7"/>
<keyword evidence="1" id="KW-0812">Transmembrane</keyword>
<dbReference type="Proteomes" id="UP000823405">
    <property type="component" value="Unassembled WGS sequence"/>
</dbReference>
<keyword evidence="1" id="KW-0472">Membrane</keyword>
<dbReference type="InterPro" id="IPR036396">
    <property type="entry name" value="Cyt_P450_sf"/>
</dbReference>
<dbReference type="Gene3D" id="1.10.630.10">
    <property type="entry name" value="Cytochrome P450"/>
    <property type="match status" value="1"/>
</dbReference>
<keyword evidence="3" id="KW-1185">Reference proteome</keyword>
<evidence type="ECO:0000256" key="1">
    <source>
        <dbReference type="SAM" id="Phobius"/>
    </source>
</evidence>
<accession>A0A9P6QMW7</accession>
<feature type="non-terminal residue" evidence="2">
    <location>
        <position position="123"/>
    </location>
</feature>
<name>A0A9P6QMW7_9FUNG</name>
<dbReference type="GO" id="GO:0016705">
    <property type="term" value="F:oxidoreductase activity, acting on paired donors, with incorporation or reduction of molecular oxygen"/>
    <property type="evidence" value="ECO:0007669"/>
    <property type="project" value="InterPro"/>
</dbReference>
<protein>
    <submittedName>
        <fullName evidence="2">Uncharacterized protein</fullName>
    </submittedName>
</protein>
<sequence length="123" mass="13111">MAGLLSVKSGSMPFEVLKVAVPLGIGLASAAFLAVKMTSNSYDKSIPNVPIREGDSTHDKELGADHDAFLVRCEEEYGPVFNLKVFNQNLTVISGPMVREVFLNQSLSSGDAIDTVTGMGAFM</sequence>
<dbReference type="GO" id="GO:0020037">
    <property type="term" value="F:heme binding"/>
    <property type="evidence" value="ECO:0007669"/>
    <property type="project" value="InterPro"/>
</dbReference>
<reference evidence="2" key="1">
    <citation type="journal article" date="2020" name="Fungal Divers.">
        <title>Resolving the Mortierellaceae phylogeny through synthesis of multi-gene phylogenetics and phylogenomics.</title>
        <authorList>
            <person name="Vandepol N."/>
            <person name="Liber J."/>
            <person name="Desiro A."/>
            <person name="Na H."/>
            <person name="Kennedy M."/>
            <person name="Barry K."/>
            <person name="Grigoriev I.V."/>
            <person name="Miller A.N."/>
            <person name="O'Donnell K."/>
            <person name="Stajich J.E."/>
            <person name="Bonito G."/>
        </authorList>
    </citation>
    <scope>NUCLEOTIDE SEQUENCE</scope>
    <source>
        <strain evidence="2">NVP60</strain>
    </source>
</reference>
<evidence type="ECO:0000313" key="3">
    <source>
        <dbReference type="Proteomes" id="UP000823405"/>
    </source>
</evidence>
<gene>
    <name evidence="2" type="ORF">BGZ97_008988</name>
</gene>
<comment type="caution">
    <text evidence="2">The sequence shown here is derived from an EMBL/GenBank/DDBJ whole genome shotgun (WGS) entry which is preliminary data.</text>
</comment>
<dbReference type="EMBL" id="JAAAIN010004205">
    <property type="protein sequence ID" value="KAG0282440.1"/>
    <property type="molecule type" value="Genomic_DNA"/>
</dbReference>
<organism evidence="2 3">
    <name type="scientific">Linnemannia gamsii</name>
    <dbReference type="NCBI Taxonomy" id="64522"/>
    <lineage>
        <taxon>Eukaryota</taxon>
        <taxon>Fungi</taxon>
        <taxon>Fungi incertae sedis</taxon>
        <taxon>Mucoromycota</taxon>
        <taxon>Mortierellomycotina</taxon>
        <taxon>Mortierellomycetes</taxon>
        <taxon>Mortierellales</taxon>
        <taxon>Mortierellaceae</taxon>
        <taxon>Linnemannia</taxon>
    </lineage>
</organism>
<keyword evidence="1" id="KW-1133">Transmembrane helix</keyword>
<proteinExistence type="predicted"/>
<dbReference type="OrthoDB" id="1844152at2759"/>
<feature type="transmembrane region" description="Helical" evidence="1">
    <location>
        <begin position="16"/>
        <end position="35"/>
    </location>
</feature>
<dbReference type="GO" id="GO:0005506">
    <property type="term" value="F:iron ion binding"/>
    <property type="evidence" value="ECO:0007669"/>
    <property type="project" value="InterPro"/>
</dbReference>